<keyword evidence="3" id="KW-1185">Reference proteome</keyword>
<comment type="caution">
    <text evidence="2">The sequence shown here is derived from an EMBL/GenBank/DDBJ whole genome shotgun (WGS) entry which is preliminary data.</text>
</comment>
<dbReference type="PROSITE" id="PS50181">
    <property type="entry name" value="FBOX"/>
    <property type="match status" value="1"/>
</dbReference>
<evidence type="ECO:0000313" key="2">
    <source>
        <dbReference type="EMBL" id="OLL25663.1"/>
    </source>
</evidence>
<feature type="domain" description="F-box" evidence="1">
    <location>
        <begin position="37"/>
        <end position="83"/>
    </location>
</feature>
<sequence length="287" mass="34360">MSSTIVAVVLKEQKYIWKRRESQKGFTSTQLFAKTASHSIHRLSNDLLLQIFSHLDLQTLLTLLLVNYQTNQLIQDHSQFLILSLCHQRIHFWSQLVKPHFFHISFPNPEIDFSHFRKLDNISRNTRIIFDAVFVNREGIDYSPSYFKALWLIHVFNHEYTNNSQRIKAQQHESRISLQIKILKEMMISTPVLKNMYRLMHRIRVCMRSAITKDVGIRQKVTPQEFTDWIWRLMMRMDIVAYLLEKKRLFKIRASYLVKRFGVGTWGHREFMVAAIRKILNERKEQI</sequence>
<evidence type="ECO:0000313" key="3">
    <source>
        <dbReference type="Proteomes" id="UP000186594"/>
    </source>
</evidence>
<gene>
    <name evidence="2" type="ORF">NEOLI_002067</name>
</gene>
<dbReference type="OrthoDB" id="498204at2759"/>
<organism evidence="2 3">
    <name type="scientific">Neolecta irregularis (strain DAH-3)</name>
    <dbReference type="NCBI Taxonomy" id="1198029"/>
    <lineage>
        <taxon>Eukaryota</taxon>
        <taxon>Fungi</taxon>
        <taxon>Dikarya</taxon>
        <taxon>Ascomycota</taxon>
        <taxon>Taphrinomycotina</taxon>
        <taxon>Neolectales</taxon>
        <taxon>Neolectaceae</taxon>
        <taxon>Neolecta</taxon>
    </lineage>
</organism>
<dbReference type="Pfam" id="PF00646">
    <property type="entry name" value="F-box"/>
    <property type="match status" value="1"/>
</dbReference>
<dbReference type="EMBL" id="LXFE01000337">
    <property type="protein sequence ID" value="OLL25663.1"/>
    <property type="molecule type" value="Genomic_DNA"/>
</dbReference>
<evidence type="ECO:0000259" key="1">
    <source>
        <dbReference type="PROSITE" id="PS50181"/>
    </source>
</evidence>
<accession>A0A1U7LSV3</accession>
<dbReference type="InterPro" id="IPR036047">
    <property type="entry name" value="F-box-like_dom_sf"/>
</dbReference>
<proteinExistence type="predicted"/>
<dbReference type="InterPro" id="IPR001810">
    <property type="entry name" value="F-box_dom"/>
</dbReference>
<dbReference type="SUPFAM" id="SSF81383">
    <property type="entry name" value="F-box domain"/>
    <property type="match status" value="1"/>
</dbReference>
<dbReference type="Proteomes" id="UP000186594">
    <property type="component" value="Unassembled WGS sequence"/>
</dbReference>
<protein>
    <recommendedName>
        <fullName evidence="1">F-box domain-containing protein</fullName>
    </recommendedName>
</protein>
<dbReference type="AlphaFoldDB" id="A0A1U7LSV3"/>
<reference evidence="2 3" key="1">
    <citation type="submission" date="2016-04" db="EMBL/GenBank/DDBJ databases">
        <title>Evolutionary innovation and constraint leading to complex multicellularity in the Ascomycota.</title>
        <authorList>
            <person name="Cisse O."/>
            <person name="Nguyen A."/>
            <person name="Hewitt D.A."/>
            <person name="Jedd G."/>
            <person name="Stajich J.E."/>
        </authorList>
    </citation>
    <scope>NUCLEOTIDE SEQUENCE [LARGE SCALE GENOMIC DNA]</scope>
    <source>
        <strain evidence="2 3">DAH-3</strain>
    </source>
</reference>
<dbReference type="Gene3D" id="1.20.1280.50">
    <property type="match status" value="1"/>
</dbReference>
<name>A0A1U7LSV3_NEOID</name>